<reference evidence="2 3" key="1">
    <citation type="submission" date="2023-11" db="EMBL/GenBank/DDBJ databases">
        <title>MicrobeMod: A computational toolkit for identifying prokaryotic methylation and restriction-modification with nanopore sequencing.</title>
        <authorList>
            <person name="Crits-Christoph A."/>
            <person name="Kang S.C."/>
            <person name="Lee H."/>
            <person name="Ostrov N."/>
        </authorList>
    </citation>
    <scope>NUCLEOTIDE SEQUENCE [LARGE SCALE GENOMIC DNA]</scope>
    <source>
        <strain evidence="2 3">DSMZ 16071</strain>
    </source>
</reference>
<evidence type="ECO:0000313" key="3">
    <source>
        <dbReference type="Proteomes" id="UP001324185"/>
    </source>
</evidence>
<protein>
    <submittedName>
        <fullName evidence="2">Uncharacterized protein</fullName>
    </submittedName>
</protein>
<keyword evidence="3" id="KW-1185">Reference proteome</keyword>
<keyword evidence="1" id="KW-0732">Signal</keyword>
<proteinExistence type="predicted"/>
<evidence type="ECO:0000313" key="2">
    <source>
        <dbReference type="EMBL" id="WQG85145.1"/>
    </source>
</evidence>
<name>A0ABZ0X3H0_9GAMM</name>
<dbReference type="EMBL" id="CP140158">
    <property type="protein sequence ID" value="WQG85145.1"/>
    <property type="molecule type" value="Genomic_DNA"/>
</dbReference>
<sequence>MKKILTVCLILSLAVNAYLFFYHNDQSMTQVMSTPTKEQTNQNNKNQATDSEKILALEAKIKELEITVAETSSKNKIDQARIKELEALLESNDGNSSFTQSTTIGSINDLPESKDFKEAIQDRESVIEQFEAEKVDPSWAYKVQDDITDMIHESDLLLSMSFNGIECKTTKCRVSITPNEQGMGHKVTAFFDVSSQLRETEYSKYVTISDNMGDESGEMYVYLSRPDTEE</sequence>
<dbReference type="RefSeq" id="WP_018625231.1">
    <property type="nucleotide sequence ID" value="NZ_CP140158.1"/>
</dbReference>
<accession>A0ABZ0X3H0</accession>
<dbReference type="Proteomes" id="UP001324185">
    <property type="component" value="Chromosome"/>
</dbReference>
<feature type="signal peptide" evidence="1">
    <location>
        <begin position="1"/>
        <end position="17"/>
    </location>
</feature>
<gene>
    <name evidence="2" type="ORF">SR900_11805</name>
</gene>
<organism evidence="2 3">
    <name type="scientific">Kangiella aquimarina</name>
    <dbReference type="NCBI Taxonomy" id="261965"/>
    <lineage>
        <taxon>Bacteria</taxon>
        <taxon>Pseudomonadati</taxon>
        <taxon>Pseudomonadota</taxon>
        <taxon>Gammaproteobacteria</taxon>
        <taxon>Kangiellales</taxon>
        <taxon>Kangiellaceae</taxon>
        <taxon>Kangiella</taxon>
    </lineage>
</organism>
<evidence type="ECO:0000256" key="1">
    <source>
        <dbReference type="SAM" id="SignalP"/>
    </source>
</evidence>
<feature type="chain" id="PRO_5046016791" evidence="1">
    <location>
        <begin position="18"/>
        <end position="230"/>
    </location>
</feature>